<organism evidence="1 2">
    <name type="scientific">Alicyclobacillus acidocaldarius (strain Tc-4-1)</name>
    <name type="common">Bacillus acidocaldarius</name>
    <dbReference type="NCBI Taxonomy" id="1048834"/>
    <lineage>
        <taxon>Bacteria</taxon>
        <taxon>Bacillati</taxon>
        <taxon>Bacillota</taxon>
        <taxon>Bacilli</taxon>
        <taxon>Bacillales</taxon>
        <taxon>Alicyclobacillaceae</taxon>
        <taxon>Alicyclobacillus</taxon>
    </lineage>
</organism>
<reference evidence="2" key="2">
    <citation type="submission" date="2011-06" db="EMBL/GenBank/DDBJ databases">
        <title>The complete genome sequence of Alicyclobacillus acidocaldarius sp. Tc-4-1.</title>
        <authorList>
            <person name="Chen Y."/>
            <person name="He Y."/>
            <person name="Dong Z."/>
            <person name="Hu S."/>
        </authorList>
    </citation>
    <scope>NUCLEOTIDE SEQUENCE [LARGE SCALE GENOMIC DNA]</scope>
    <source>
        <strain evidence="2">Tc-4-1</strain>
    </source>
</reference>
<dbReference type="KEGG" id="aad:TC41_1554"/>
<dbReference type="EMBL" id="CP002902">
    <property type="protein sequence ID" value="AEJ43485.1"/>
    <property type="molecule type" value="Genomic_DNA"/>
</dbReference>
<protein>
    <submittedName>
        <fullName evidence="1">Sporulation integral membrane protein YlbJ</fullName>
    </submittedName>
</protein>
<evidence type="ECO:0000313" key="2">
    <source>
        <dbReference type="Proteomes" id="UP000000292"/>
    </source>
</evidence>
<accession>F8IJX3</accession>
<dbReference type="AlphaFoldDB" id="F8IJX3"/>
<evidence type="ECO:0000313" key="1">
    <source>
        <dbReference type="EMBL" id="AEJ43485.1"/>
    </source>
</evidence>
<sequence length="60" mass="6714">MAVVFTLALVIYPKVGYEAGMQGLRVCWEIIIPSLLPFLSSRSCFWAWAWFAVSGSSSNR</sequence>
<reference evidence="1 2" key="1">
    <citation type="journal article" date="2011" name="J. Bacteriol.">
        <title>Complete Genome Sequence of Alicyclobacillus acidocaldarius Strain Tc-4-1.</title>
        <authorList>
            <person name="Chen Y."/>
            <person name="He Y."/>
            <person name="Zhang B."/>
            <person name="Yang J."/>
            <person name="Li W."/>
            <person name="Dong Z."/>
            <person name="Hu S."/>
        </authorList>
    </citation>
    <scope>NUCLEOTIDE SEQUENCE [LARGE SCALE GENOMIC DNA]</scope>
    <source>
        <strain evidence="1 2">Tc-4-1</strain>
    </source>
</reference>
<gene>
    <name evidence="1" type="ordered locus">TC41_1554</name>
</gene>
<name>F8IJX3_ALIAT</name>
<dbReference type="HOGENOM" id="CLU_2930858_0_0_9"/>
<dbReference type="Proteomes" id="UP000000292">
    <property type="component" value="Chromosome"/>
</dbReference>
<proteinExistence type="predicted"/>
<dbReference type="STRING" id="1048834.TC41_1554"/>
<dbReference type="PATRIC" id="fig|1048834.4.peg.1476"/>